<dbReference type="RefSeq" id="WP_171707876.1">
    <property type="nucleotide sequence ID" value="NZ_JAAVLW010000001.1"/>
</dbReference>
<feature type="compositionally biased region" description="Low complexity" evidence="2">
    <location>
        <begin position="419"/>
        <end position="432"/>
    </location>
</feature>
<dbReference type="PROSITE" id="PS50005">
    <property type="entry name" value="TPR"/>
    <property type="match status" value="1"/>
</dbReference>
<gene>
    <name evidence="3" type="ORF">HCN50_01745</name>
</gene>
<dbReference type="InterPro" id="IPR019734">
    <property type="entry name" value="TPR_rpt"/>
</dbReference>
<sequence>MGQRAATGTGSQGRALARVARLCLGGALGLASLFASLALSQPCRADDPVRGEATFTAGGGFARLVLRLAEDVESDVSTAGSIIIIHFKRPVDIPVDKLSDAVPDYVGSARRDPDGTAIRLSLARRATVNTMTAGERIFIDFLPDSWTGPPPALPAAVVRELAERARAAERALRAQLAVASAKKRPPVRVRASVQPTFVRFVFEMPDGVNVSSVLNEQKLTLQFNSVLNFDLADAKVAAPPNVASISQRADVDSSAVDILLIGEVDVHSFREEKNYVIDVAFQQAEKPALAEPQAAGKPPAPAKPGSASRVSRDKVLKDSPPQQPAEIPPATSEMIAEQAKIEIKPAPAEAAAPAVENGTSADANAALPAEKVAPEKSPAPVDAAKAALPAEPIRAVAAEAPKLEAPKQALSPTEPPKKAAPAMSSPSPESGAKAASVEARRDSDGLRVTFSFAGPTPAALFRRADTVWLVFDHGKPIDIEPIRTNGGAIIGDVSRLPLEKGQAIRIRLNRPQIPSLESEGRSNSAEWTLTFADRGQTPPLPLAVLRNITDPALASVAVPLAAPGAIHRLVDPDAGDTLLVVTAMPPTRGLIKRQDFVELSLLESVHGVVVHPNSDDINAEVGADKVMLGRPGGLTLSSADVSAERATAAVRPLFDANEWRKNREEKFFPRLDSLIKAAATADPGQKAHARLALANFYMSRGMYQEASGVTNLILSETNQGNEDAAVLMVHAVASILIGHPERALKDLANPAIGNGYDSQLWKGFAFARQEKWAVAREKFKNAEFSIAALPPELQRIVIADAMRAALEVKDYGGAARRRNELEVIGIPNEMKPEIAVLRGRLAEALGHEKDALDAYRFAAQSGDREASAEATLLEALLRYRRGELGQAELTRELETLSVIWRGDAIELRALNKLTQIYAETGRYAEALAAAKTATKLQPNSELSRQGQDAASALFAEIYLGQKGDDMKPVDALAMFYEYRELTPIGRRGDEMIRRLADRLAAIDLLDQAAELLQYQVDKRLEGAARAQVAARLAMVYLANRKPDRAIMALRLTRIADLSGELRQQRLLLEARAQSDVGRHDLALDIISNIPGREAIRLRSDIYWASRQWREASEQIELYYGDRWRDFKPLDAAEKSDMIRAVVGYALAEDAIGLGRFREKYAPLMTGEADRFAFDTASKPAASNSAEFALIAKMAASVDTLDGFIREMKIRFPDATARAPLSPEMSGSEPVHTGALPAIAGVRRVGAAR</sequence>
<dbReference type="Gene3D" id="1.25.40.10">
    <property type="entry name" value="Tetratricopeptide repeat domain"/>
    <property type="match status" value="1"/>
</dbReference>
<feature type="repeat" description="TPR" evidence="1">
    <location>
        <begin position="907"/>
        <end position="940"/>
    </location>
</feature>
<accession>A0A7Y4H0C6</accession>
<protein>
    <submittedName>
        <fullName evidence="3">Tetratricopeptide repeat protein</fullName>
    </submittedName>
</protein>
<comment type="caution">
    <text evidence="3">The sequence shown here is derived from an EMBL/GenBank/DDBJ whole genome shotgun (WGS) entry which is preliminary data.</text>
</comment>
<dbReference type="SUPFAM" id="SSF48452">
    <property type="entry name" value="TPR-like"/>
    <property type="match status" value="1"/>
</dbReference>
<evidence type="ECO:0000313" key="3">
    <source>
        <dbReference type="EMBL" id="NOJ44977.1"/>
    </source>
</evidence>
<dbReference type="Proteomes" id="UP000528734">
    <property type="component" value="Unassembled WGS sequence"/>
</dbReference>
<keyword evidence="1" id="KW-0802">TPR repeat</keyword>
<reference evidence="3 4" key="1">
    <citation type="submission" date="2020-03" db="EMBL/GenBank/DDBJ databases">
        <title>Bradyrhizobium diversity isolated from nodules of Muelleranthus trifoliolatus.</title>
        <authorList>
            <person name="Klepa M."/>
            <person name="Helene L."/>
            <person name="Hungria M."/>
        </authorList>
    </citation>
    <scope>NUCLEOTIDE SEQUENCE [LARGE SCALE GENOMIC DNA]</scope>
    <source>
        <strain evidence="3 4">WSM 1744</strain>
    </source>
</reference>
<dbReference type="EMBL" id="JAAVLW010000001">
    <property type="protein sequence ID" value="NOJ44977.1"/>
    <property type="molecule type" value="Genomic_DNA"/>
</dbReference>
<proteinExistence type="predicted"/>
<feature type="region of interest" description="Disordered" evidence="2">
    <location>
        <begin position="288"/>
        <end position="331"/>
    </location>
</feature>
<keyword evidence="4" id="KW-1185">Reference proteome</keyword>
<evidence type="ECO:0000256" key="2">
    <source>
        <dbReference type="SAM" id="MobiDB-lite"/>
    </source>
</evidence>
<dbReference type="AlphaFoldDB" id="A0A7Y4H0C6"/>
<dbReference type="InterPro" id="IPR011990">
    <property type="entry name" value="TPR-like_helical_dom_sf"/>
</dbReference>
<organism evidence="3 4">
    <name type="scientific">Bradyrhizobium archetypum</name>
    <dbReference type="NCBI Taxonomy" id="2721160"/>
    <lineage>
        <taxon>Bacteria</taxon>
        <taxon>Pseudomonadati</taxon>
        <taxon>Pseudomonadota</taxon>
        <taxon>Alphaproteobacteria</taxon>
        <taxon>Hyphomicrobiales</taxon>
        <taxon>Nitrobacteraceae</taxon>
        <taxon>Bradyrhizobium</taxon>
    </lineage>
</organism>
<feature type="region of interest" description="Disordered" evidence="2">
    <location>
        <begin position="400"/>
        <end position="440"/>
    </location>
</feature>
<evidence type="ECO:0000313" key="4">
    <source>
        <dbReference type="Proteomes" id="UP000528734"/>
    </source>
</evidence>
<evidence type="ECO:0000256" key="1">
    <source>
        <dbReference type="PROSITE-ProRule" id="PRU00339"/>
    </source>
</evidence>
<name>A0A7Y4H0C6_9BRAD</name>